<protein>
    <submittedName>
        <fullName evidence="2">Uncharacterized protein (DUF1015 family)</fullName>
    </submittedName>
</protein>
<dbReference type="PANTHER" id="PTHR36454:SF1">
    <property type="entry name" value="DUF1015 DOMAIN-CONTAINING PROTEIN"/>
    <property type="match status" value="1"/>
</dbReference>
<reference evidence="1" key="2">
    <citation type="submission" date="2016-02" db="EMBL/GenBank/DDBJ databases">
        <title>Genome sequence of Clostridium beijerinckii strain 59B.</title>
        <authorList>
            <person name="Little G.T."/>
            <person name="Minton N.P."/>
        </authorList>
    </citation>
    <scope>NUCLEOTIDE SEQUENCE</scope>
    <source>
        <strain evidence="1">NCIMB 14988</strain>
    </source>
</reference>
<evidence type="ECO:0000313" key="1">
    <source>
        <dbReference type="EMBL" id="AJH02063.1"/>
    </source>
</evidence>
<dbReference type="OrthoDB" id="9781616at2"/>
<dbReference type="Pfam" id="PF06245">
    <property type="entry name" value="DUF1015"/>
    <property type="match status" value="1"/>
</dbReference>
<reference evidence="3" key="1">
    <citation type="submission" date="2014-12" db="EMBL/GenBank/DDBJ databases">
        <title>Genome sequence of Clostridium beijerinckii strain 59B.</title>
        <authorList>
            <person name="Little G.T."/>
            <person name="Minton N.P."/>
        </authorList>
    </citation>
    <scope>NUCLEOTIDE SEQUENCE [LARGE SCALE GENOMIC DNA]</scope>
    <source>
        <strain evidence="3">59B</strain>
    </source>
</reference>
<dbReference type="EMBL" id="JABTDW010000001">
    <property type="protein sequence ID" value="NSB12210.1"/>
    <property type="molecule type" value="Genomic_DNA"/>
</dbReference>
<dbReference type="InterPro" id="IPR008323">
    <property type="entry name" value="UCP033563"/>
</dbReference>
<dbReference type="Proteomes" id="UP000822184">
    <property type="component" value="Unassembled WGS sequence"/>
</dbReference>
<dbReference type="AlphaFoldDB" id="A0A0B5QVQ7"/>
<dbReference type="EMBL" id="CP010086">
    <property type="protein sequence ID" value="AJH02063.1"/>
    <property type="molecule type" value="Genomic_DNA"/>
</dbReference>
<name>A0A0B5QVQ7_CLOBE</name>
<dbReference type="Proteomes" id="UP000031866">
    <property type="component" value="Chromosome"/>
</dbReference>
<evidence type="ECO:0000313" key="2">
    <source>
        <dbReference type="EMBL" id="NSB12210.1"/>
    </source>
</evidence>
<dbReference type="KEGG" id="cbei:LF65_05552"/>
<dbReference type="STRING" id="1520.LF65_05552"/>
<gene>
    <name evidence="2" type="ORF">BCD95_000469</name>
    <name evidence="1" type="ORF">LF65_05552</name>
</gene>
<accession>A0A0B5QVQ7</accession>
<dbReference type="RefSeq" id="WP_041900533.1">
    <property type="nucleotide sequence ID" value="NZ_CP010086.2"/>
</dbReference>
<dbReference type="PANTHER" id="PTHR36454">
    <property type="entry name" value="LMO2823 PROTEIN"/>
    <property type="match status" value="1"/>
</dbReference>
<reference evidence="2" key="3">
    <citation type="submission" date="2020-06" db="EMBL/GenBank/DDBJ databases">
        <title>Genomic insights into acetone-butanol-ethanol (ABE) fermentation by sequencing solventogenic clostridia strains.</title>
        <authorList>
            <person name="Brown S."/>
        </authorList>
    </citation>
    <scope>NUCLEOTIDE SEQUENCE</scope>
    <source>
        <strain evidence="2">DJ123</strain>
    </source>
</reference>
<organism evidence="1 3">
    <name type="scientific">Clostridium beijerinckii</name>
    <name type="common">Clostridium MP</name>
    <dbReference type="NCBI Taxonomy" id="1520"/>
    <lineage>
        <taxon>Bacteria</taxon>
        <taxon>Bacillati</taxon>
        <taxon>Bacillota</taxon>
        <taxon>Clostridia</taxon>
        <taxon>Eubacteriales</taxon>
        <taxon>Clostridiaceae</taxon>
        <taxon>Clostridium</taxon>
    </lineage>
</organism>
<evidence type="ECO:0000313" key="3">
    <source>
        <dbReference type="Proteomes" id="UP000031866"/>
    </source>
</evidence>
<dbReference type="PIRSF" id="PIRSF033563">
    <property type="entry name" value="UCP033563"/>
    <property type="match status" value="1"/>
</dbReference>
<proteinExistence type="predicted"/>
<sequence>MAIVKAFRGIRPVKELASKIAALPYDVMSSDEAREMVVGNPHSFLHVDRPEIDLDPEIDVHDPKVYAKAKENLDRMIRDGEFIQDEEPCLYIYRQIMNGRSQTGIVFCASIDDYMNNIIKKHEFTRADKEQDRINHVDYCDANTGPIFLTYKEDQIASEIIDAWIQNESKRKPIYNFVAEDGITHIVWVVDNEIIIDEIVDLFKEIDYLYIADGHHRSASAVKVGLKRRAENPNYTGEEEFNYFLAVAFPDNDLMVMDYNRVVKDLNGMTKDELITKLEENFIVTKSENNAPVKPAKKHTFGMDVEGEWYLLEAKDGTFDENNPIAQLDVAILQSNVLTPILGIEDVRTSDRIDFIGGIRGIKELEKRVNSDMKIAFSMYPTEVHDIMDVADIGEVMPPKSTWFEPKLRSGLFIHELK</sequence>